<evidence type="ECO:0000313" key="2">
    <source>
        <dbReference type="EMBL" id="AFZ79954.1"/>
    </source>
</evidence>
<keyword evidence="1" id="KW-0812">Transmembrane</keyword>
<dbReference type="GeneID" id="15806245"/>
<evidence type="ECO:0000313" key="3">
    <source>
        <dbReference type="Proteomes" id="UP000031512"/>
    </source>
</evidence>
<feature type="transmembrane region" description="Helical" evidence="1">
    <location>
        <begin position="304"/>
        <end position="326"/>
    </location>
</feature>
<dbReference type="Proteomes" id="UP000031512">
    <property type="component" value="Chromosome 1"/>
</dbReference>
<dbReference type="KEGG" id="beq:BEWA_028030"/>
<feature type="transmembrane region" description="Helical" evidence="1">
    <location>
        <begin position="18"/>
        <end position="35"/>
    </location>
</feature>
<dbReference type="VEuPathDB" id="PiroplasmaDB:BEWA_028030"/>
<feature type="transmembrane region" description="Helical" evidence="1">
    <location>
        <begin position="263"/>
        <end position="283"/>
    </location>
</feature>
<proteinExistence type="predicted"/>
<keyword evidence="1" id="KW-0472">Membrane</keyword>
<accession>L0AYJ9</accession>
<evidence type="ECO:0000256" key="1">
    <source>
        <dbReference type="SAM" id="Phobius"/>
    </source>
</evidence>
<dbReference type="eggNOG" id="ENOG502QYQ2">
    <property type="taxonomic scope" value="Eukaryota"/>
</dbReference>
<reference evidence="2 3" key="1">
    <citation type="journal article" date="2012" name="BMC Genomics">
        <title>Comparative genomic analysis and phylogenetic position of Theileria equi.</title>
        <authorList>
            <person name="Kappmeyer L.S."/>
            <person name="Thiagarajan M."/>
            <person name="Herndon D.R."/>
            <person name="Ramsay J.D."/>
            <person name="Caler E."/>
            <person name="Djikeng A."/>
            <person name="Gillespie J.J."/>
            <person name="Lau A.O."/>
            <person name="Roalson E.H."/>
            <person name="Silva J.C."/>
            <person name="Silva M.G."/>
            <person name="Suarez C.E."/>
            <person name="Ueti M.W."/>
            <person name="Nene V.M."/>
            <person name="Mealey R.H."/>
            <person name="Knowles D.P."/>
            <person name="Brayton K.A."/>
        </authorList>
    </citation>
    <scope>NUCLEOTIDE SEQUENCE [LARGE SCALE GENOMIC DNA]</scope>
    <source>
        <strain evidence="2 3">WA</strain>
    </source>
</reference>
<feature type="transmembrane region" description="Helical" evidence="1">
    <location>
        <begin position="338"/>
        <end position="357"/>
    </location>
</feature>
<dbReference type="EMBL" id="CP001669">
    <property type="protein sequence ID" value="AFZ79954.1"/>
    <property type="molecule type" value="Genomic_DNA"/>
</dbReference>
<protein>
    <submittedName>
        <fullName evidence="2">Uncharacterized protein</fullName>
    </submittedName>
</protein>
<feature type="transmembrane region" description="Helical" evidence="1">
    <location>
        <begin position="378"/>
        <end position="399"/>
    </location>
</feature>
<feature type="transmembrane region" description="Helical" evidence="1">
    <location>
        <begin position="208"/>
        <end position="227"/>
    </location>
</feature>
<gene>
    <name evidence="2" type="ORF">BEWA_028030</name>
</gene>
<keyword evidence="1" id="KW-1133">Transmembrane helix</keyword>
<keyword evidence="3" id="KW-1185">Reference proteome</keyword>
<dbReference type="AlphaFoldDB" id="L0AYJ9"/>
<dbReference type="OrthoDB" id="330669at2759"/>
<dbReference type="RefSeq" id="XP_004829620.1">
    <property type="nucleotide sequence ID" value="XM_004829563.1"/>
</dbReference>
<name>L0AYJ9_THEEQ</name>
<sequence>MGFNVSGLRRFLHQMPTVYFLLFIISMSVSIILVNSGEKVFKMYTSCHGDEVFDITWIGVLILLQCLLSLPSLDRHGNEEYSKSTTSVILEDESDMSNKIGYTADSSNITIRYASELQDQPTATASINSGAQGSYSEKHYKTSVSKIKDNRVGSISQEDTCGYIDGVSESVLRGQNKKEEQEQKSSGTKCSALNNWFNARFGICWNSLWMLFYNLIIFLGIHSSLLASRIHGNIDLNKYALETCSHLSVFQFSLMSPTLKFPLISESVFMITYLSFAVHELVVRKAENSFLIKNFIGRHYFKESMLLGSIRLIVQVGIFSGNIFLICFCITCGYGSPMHVLVGFSLSMLVLWVNSHLSQILQLTHLRDMRSATLDFNWLWSIMSAFVLWLCGFLFYASVYGIPYYSLYLYIHPVAWILFLSLTFYKGSQIFAWRNIPQGWVPTFS</sequence>
<feature type="transmembrane region" description="Helical" evidence="1">
    <location>
        <begin position="405"/>
        <end position="425"/>
    </location>
</feature>
<organism evidence="2 3">
    <name type="scientific">Theileria equi strain WA</name>
    <dbReference type="NCBI Taxonomy" id="1537102"/>
    <lineage>
        <taxon>Eukaryota</taxon>
        <taxon>Sar</taxon>
        <taxon>Alveolata</taxon>
        <taxon>Apicomplexa</taxon>
        <taxon>Aconoidasida</taxon>
        <taxon>Piroplasmida</taxon>
        <taxon>Theileriidae</taxon>
        <taxon>Theileria</taxon>
    </lineage>
</organism>